<dbReference type="EMBL" id="FUYQ01000005">
    <property type="protein sequence ID" value="SKB40621.1"/>
    <property type="molecule type" value="Genomic_DNA"/>
</dbReference>
<dbReference type="AlphaFoldDB" id="A0A1T5AZZ5"/>
<dbReference type="Proteomes" id="UP000190852">
    <property type="component" value="Unassembled WGS sequence"/>
</dbReference>
<protein>
    <submittedName>
        <fullName evidence="1">Uncharacterized protein</fullName>
    </submittedName>
</protein>
<evidence type="ECO:0000313" key="2">
    <source>
        <dbReference type="Proteomes" id="UP000190852"/>
    </source>
</evidence>
<proteinExistence type="predicted"/>
<accession>A0A1T5AZZ5</accession>
<reference evidence="2" key="1">
    <citation type="submission" date="2017-02" db="EMBL/GenBank/DDBJ databases">
        <authorList>
            <person name="Varghese N."/>
            <person name="Submissions S."/>
        </authorList>
    </citation>
    <scope>NUCLEOTIDE SEQUENCE [LARGE SCALE GENOMIC DNA]</scope>
    <source>
        <strain evidence="2">DSM 24967</strain>
    </source>
</reference>
<sequence length="111" mass="12617">MVLQPPLKRVFVKNICHLSFLCSKPCMGADFGNDRWCVTDLFHLSSVIPGRKRLGGVSKILSCMVRQTVIRPLSTSVSTTLILSGSFKRFSFLNQRFFLKDLMVFITMISR</sequence>
<keyword evidence="2" id="KW-1185">Reference proteome</keyword>
<name>A0A1T5AZZ5_9BACT</name>
<evidence type="ECO:0000313" key="1">
    <source>
        <dbReference type="EMBL" id="SKB40621.1"/>
    </source>
</evidence>
<gene>
    <name evidence="1" type="ORF">SAMN05660349_00963</name>
</gene>
<organism evidence="1 2">
    <name type="scientific">Parabacteroides chartae</name>
    <dbReference type="NCBI Taxonomy" id="1037355"/>
    <lineage>
        <taxon>Bacteria</taxon>
        <taxon>Pseudomonadati</taxon>
        <taxon>Bacteroidota</taxon>
        <taxon>Bacteroidia</taxon>
        <taxon>Bacteroidales</taxon>
        <taxon>Tannerellaceae</taxon>
        <taxon>Parabacteroides</taxon>
    </lineage>
</organism>